<evidence type="ECO:0000256" key="4">
    <source>
        <dbReference type="ARBA" id="ARBA00022448"/>
    </source>
</evidence>
<dbReference type="InterPro" id="IPR051327">
    <property type="entry name" value="MATE_MepA_subfamily"/>
</dbReference>
<dbReference type="GO" id="GO:0046677">
    <property type="term" value="P:response to antibiotic"/>
    <property type="evidence" value="ECO:0007669"/>
    <property type="project" value="UniProtKB-KW"/>
</dbReference>
<gene>
    <name evidence="10" type="ORF">CLORAM_02643</name>
</gene>
<evidence type="ECO:0000256" key="7">
    <source>
        <dbReference type="ARBA" id="ARBA00022989"/>
    </source>
</evidence>
<evidence type="ECO:0000256" key="3">
    <source>
        <dbReference type="ARBA" id="ARBA00022106"/>
    </source>
</evidence>
<evidence type="ECO:0000313" key="10">
    <source>
        <dbReference type="EMBL" id="EDS17848.1"/>
    </source>
</evidence>
<reference evidence="10" key="2">
    <citation type="submission" date="2014-06" db="EMBL/GenBank/DDBJ databases">
        <title>Draft genome sequence of Clostridium ramosum(DSM 1402).</title>
        <authorList>
            <person name="Sudarsanam P."/>
            <person name="Ley R."/>
            <person name="Guruge J."/>
            <person name="Turnbaugh P.J."/>
            <person name="Mahowald M."/>
            <person name="Liep D."/>
            <person name="Gordon J."/>
        </authorList>
    </citation>
    <scope>NUCLEOTIDE SEQUENCE</scope>
    <source>
        <strain evidence="10">DSM 1402</strain>
    </source>
</reference>
<dbReference type="InterPro" id="IPR045070">
    <property type="entry name" value="MATE_MepA-like"/>
</dbReference>
<dbReference type="Proteomes" id="UP000005798">
    <property type="component" value="Unassembled WGS sequence"/>
</dbReference>
<evidence type="ECO:0000256" key="2">
    <source>
        <dbReference type="ARBA" id="ARBA00008417"/>
    </source>
</evidence>
<keyword evidence="11" id="KW-1185">Reference proteome</keyword>
<comment type="similarity">
    <text evidence="2">Belongs to the multi antimicrobial extrusion (MATE) (TC 2.A.66.1) family. MepA subfamily.</text>
</comment>
<proteinExistence type="inferred from homology"/>
<dbReference type="GO" id="GO:0015297">
    <property type="term" value="F:antiporter activity"/>
    <property type="evidence" value="ECO:0007669"/>
    <property type="project" value="InterPro"/>
</dbReference>
<dbReference type="eggNOG" id="COG0534">
    <property type="taxonomic scope" value="Bacteria"/>
</dbReference>
<dbReference type="GeneID" id="64196728"/>
<dbReference type="RefSeq" id="WP_003538604.1">
    <property type="nucleotide sequence ID" value="NZ_CAXTKX010000004.1"/>
</dbReference>
<protein>
    <recommendedName>
        <fullName evidence="3">Multidrug export protein MepA</fullName>
    </recommendedName>
</protein>
<evidence type="ECO:0000256" key="5">
    <source>
        <dbReference type="ARBA" id="ARBA00022475"/>
    </source>
</evidence>
<dbReference type="GO" id="GO:0005886">
    <property type="term" value="C:plasma membrane"/>
    <property type="evidence" value="ECO:0007669"/>
    <property type="project" value="UniProtKB-SubCell"/>
</dbReference>
<dbReference type="InterPro" id="IPR048279">
    <property type="entry name" value="MdtK-like"/>
</dbReference>
<dbReference type="NCBIfam" id="TIGR00797">
    <property type="entry name" value="matE"/>
    <property type="match status" value="1"/>
</dbReference>
<dbReference type="PANTHER" id="PTHR43823">
    <property type="entry name" value="SPORULATION PROTEIN YKVU"/>
    <property type="match status" value="1"/>
</dbReference>
<keyword evidence="9" id="KW-0046">Antibiotic resistance</keyword>
<keyword evidence="8" id="KW-0472">Membrane</keyword>
<evidence type="ECO:0000256" key="6">
    <source>
        <dbReference type="ARBA" id="ARBA00022692"/>
    </source>
</evidence>
<organism evidence="10 11">
    <name type="scientific">Thomasclavelia ramosa DSM 1402</name>
    <dbReference type="NCBI Taxonomy" id="445974"/>
    <lineage>
        <taxon>Bacteria</taxon>
        <taxon>Bacillati</taxon>
        <taxon>Bacillota</taxon>
        <taxon>Erysipelotrichia</taxon>
        <taxon>Erysipelotrichales</taxon>
        <taxon>Coprobacillaceae</taxon>
        <taxon>Thomasclavelia</taxon>
    </lineage>
</organism>
<dbReference type="HOGENOM" id="CLU_012893_0_0_9"/>
<keyword evidence="7" id="KW-1133">Transmembrane helix</keyword>
<keyword evidence="5" id="KW-1003">Cell membrane</keyword>
<evidence type="ECO:0000256" key="9">
    <source>
        <dbReference type="ARBA" id="ARBA00023251"/>
    </source>
</evidence>
<sequence>MKGVIKVKKKKEADLGKDSLGPLLLKLALPAILAQIINVLYNMVDRMYIGHIPKVGPSALTGVGVTMPVIMAISAFAALVSMGGAPRASIMLGRGEHPKAEKILGNCTVMLVIMAIILTAVFLIWGEPILMVFGASEATIGYALDYMRIYALGTIFVQLALGLNAFINAQGYAKIGMITVAIGALCNIVLDPIFIFSMSMGVKGAALATIISQAISSIFVVYFLTSKRSGLRIKLDNLKLDFQVILPCLALGLSPFIMQFTESVISVCFNTSLLKYGGDIAVGSMTILTSVMQFSMLPLQGLTQGAQPIISFNYGAENIDRVKRAFKLLLKISLSYSMLLWAVAMFIPDTFIYIFTSHGELATYTRWAIRIYMAASGIFGIQIACQQTFIAIGNAKTSVFLAVLRKVLVLIPLIFILPMFIENQAFAVFLAEPIADTIAVSVTATLFYQTYKRLGKETKA</sequence>
<dbReference type="PANTHER" id="PTHR43823:SF3">
    <property type="entry name" value="MULTIDRUG EXPORT PROTEIN MEPA"/>
    <property type="match status" value="1"/>
</dbReference>
<evidence type="ECO:0000256" key="8">
    <source>
        <dbReference type="ARBA" id="ARBA00023136"/>
    </source>
</evidence>
<dbReference type="Pfam" id="PF01554">
    <property type="entry name" value="MatE"/>
    <property type="match status" value="2"/>
</dbReference>
<evidence type="ECO:0000256" key="1">
    <source>
        <dbReference type="ARBA" id="ARBA00004651"/>
    </source>
</evidence>
<accession>B0N7R0</accession>
<dbReference type="GO" id="GO:0042910">
    <property type="term" value="F:xenobiotic transmembrane transporter activity"/>
    <property type="evidence" value="ECO:0007669"/>
    <property type="project" value="InterPro"/>
</dbReference>
<dbReference type="EMBL" id="ABFX02000008">
    <property type="protein sequence ID" value="EDS17848.1"/>
    <property type="molecule type" value="Genomic_DNA"/>
</dbReference>
<keyword evidence="4" id="KW-0813">Transport</keyword>
<keyword evidence="6" id="KW-0812">Transmembrane</keyword>
<comment type="caution">
    <text evidence="10">The sequence shown here is derived from an EMBL/GenBank/DDBJ whole genome shotgun (WGS) entry which is preliminary data.</text>
</comment>
<dbReference type="PIRSF" id="PIRSF006603">
    <property type="entry name" value="DinF"/>
    <property type="match status" value="1"/>
</dbReference>
<evidence type="ECO:0000313" key="11">
    <source>
        <dbReference type="Proteomes" id="UP000005798"/>
    </source>
</evidence>
<name>B0N7R0_9FIRM</name>
<dbReference type="InterPro" id="IPR002528">
    <property type="entry name" value="MATE_fam"/>
</dbReference>
<dbReference type="CDD" id="cd13143">
    <property type="entry name" value="MATE_MepA_like"/>
    <property type="match status" value="1"/>
</dbReference>
<comment type="subcellular location">
    <subcellularLocation>
        <location evidence="1">Cell membrane</location>
        <topology evidence="1">Multi-pass membrane protein</topology>
    </subcellularLocation>
</comment>
<dbReference type="AlphaFoldDB" id="B0N7R0"/>
<reference evidence="10" key="1">
    <citation type="submission" date="2007-11" db="EMBL/GenBank/DDBJ databases">
        <authorList>
            <person name="Fulton L."/>
            <person name="Clifton S."/>
            <person name="Fulton B."/>
            <person name="Xu J."/>
            <person name="Minx P."/>
            <person name="Pepin K.H."/>
            <person name="Johnson M."/>
            <person name="Thiruvilangam P."/>
            <person name="Bhonagiri V."/>
            <person name="Nash W.E."/>
            <person name="Mardis E.R."/>
            <person name="Wilson R.K."/>
        </authorList>
    </citation>
    <scope>NUCLEOTIDE SEQUENCE [LARGE SCALE GENOMIC DNA]</scope>
    <source>
        <strain evidence="10">DSM 1402</strain>
    </source>
</reference>